<dbReference type="Gene3D" id="3.30.70.270">
    <property type="match status" value="1"/>
</dbReference>
<dbReference type="InterPro" id="IPR000160">
    <property type="entry name" value="GGDEF_dom"/>
</dbReference>
<dbReference type="PANTHER" id="PTHR45138:SF9">
    <property type="entry name" value="DIGUANYLATE CYCLASE DGCM-RELATED"/>
    <property type="match status" value="1"/>
</dbReference>
<dbReference type="AlphaFoldDB" id="A0A6L9MSF4"/>
<proteinExistence type="predicted"/>
<evidence type="ECO:0000256" key="3">
    <source>
        <dbReference type="ARBA" id="ARBA00034247"/>
    </source>
</evidence>
<reference evidence="6 7" key="1">
    <citation type="submission" date="2020-01" db="EMBL/GenBank/DDBJ databases">
        <title>Genomes of bacteria type strains.</title>
        <authorList>
            <person name="Chen J."/>
            <person name="Zhu S."/>
            <person name="Yang J."/>
        </authorList>
    </citation>
    <scope>NUCLEOTIDE SEQUENCE [LARGE SCALE GENOMIC DNA]</scope>
    <source>
        <strain evidence="6 7">LMG 22958</strain>
    </source>
</reference>
<sequence length="652" mass="73596">MSISSVSIFVKASLLLLIYIPSLVFASSLQNGDAEKINRYANLTHAVLYEWNYPSELSNEDILQQLKQSKLQSDKSDISVVFRHVIALSNAQQVDAPKVPVVIKEVLLDRHWQALKRADIKTYAFLKAYHIYIKGFNDFKGSVKRLSSTVPALYSLKNDLLRSGNKVAIITVSMWIASELIDTAPIQAINEIEFALPHLPIEPSGNKLVMEINLVDAHNDLADLYLNLNVPTKSAEHAKKFISLKRQYRSLETTDFLFAISTLNRLGKFDEALELIEEARDSAPVDDHFESVFLDMFEMSVYGSRLREGDKAKLTELSTRVLNSSVLFPNESADIKPTANAIYNAVNGNDEEFNYSILQLEEAFEKKYSSTPLKNKAVLNRYLILKHIYNIRGDIENAFSYQEKYQLALLNSHGEKFQSASGIKLDLLSKDIELAEYRQKELLSLQQEKVGLTGDKANLRTAVFALIAVICLMITSWLWLAKKQSDKQANTDSLTGALTRRAMLRQLKALLKRHPSSCLALLDIDHFKRINDKYGHAVGDEVLSTFSDIIRQRIRKSDLVCRYGGEEFLIYFEHSTEQEVTAILDELNNSFSSKTNWSTTNKAFTVSFSSGVVALNGTTNSESVIKLCDDLLYKAKNRGRSRVESTTLAHSY</sequence>
<dbReference type="InterPro" id="IPR029787">
    <property type="entry name" value="Nucleotide_cyclase"/>
</dbReference>
<dbReference type="InterPro" id="IPR043128">
    <property type="entry name" value="Rev_trsase/Diguanyl_cyclase"/>
</dbReference>
<organism evidence="6 7">
    <name type="scientific">Alteromonas hispanica</name>
    <dbReference type="NCBI Taxonomy" id="315421"/>
    <lineage>
        <taxon>Bacteria</taxon>
        <taxon>Pseudomonadati</taxon>
        <taxon>Pseudomonadota</taxon>
        <taxon>Gammaproteobacteria</taxon>
        <taxon>Alteromonadales</taxon>
        <taxon>Alteromonadaceae</taxon>
        <taxon>Alteromonas/Salinimonas group</taxon>
        <taxon>Alteromonas</taxon>
    </lineage>
</organism>
<evidence type="ECO:0000256" key="2">
    <source>
        <dbReference type="ARBA" id="ARBA00012528"/>
    </source>
</evidence>
<keyword evidence="4" id="KW-1133">Transmembrane helix</keyword>
<dbReference type="SMART" id="SM00267">
    <property type="entry name" value="GGDEF"/>
    <property type="match status" value="1"/>
</dbReference>
<dbReference type="CDD" id="cd01949">
    <property type="entry name" value="GGDEF"/>
    <property type="match status" value="1"/>
</dbReference>
<comment type="catalytic activity">
    <reaction evidence="3">
        <text>2 GTP = 3',3'-c-di-GMP + 2 diphosphate</text>
        <dbReference type="Rhea" id="RHEA:24898"/>
        <dbReference type="ChEBI" id="CHEBI:33019"/>
        <dbReference type="ChEBI" id="CHEBI:37565"/>
        <dbReference type="ChEBI" id="CHEBI:58805"/>
        <dbReference type="EC" id="2.7.7.65"/>
    </reaction>
</comment>
<protein>
    <recommendedName>
        <fullName evidence="2">diguanylate cyclase</fullName>
        <ecNumber evidence="2">2.7.7.65</ecNumber>
    </recommendedName>
</protein>
<dbReference type="Proteomes" id="UP000478837">
    <property type="component" value="Unassembled WGS sequence"/>
</dbReference>
<dbReference type="SUPFAM" id="SSF55073">
    <property type="entry name" value="Nucleotide cyclase"/>
    <property type="match status" value="1"/>
</dbReference>
<dbReference type="InterPro" id="IPR050469">
    <property type="entry name" value="Diguanylate_Cyclase"/>
</dbReference>
<feature type="transmembrane region" description="Helical" evidence="4">
    <location>
        <begin position="462"/>
        <end position="480"/>
    </location>
</feature>
<dbReference type="EC" id="2.7.7.65" evidence="2"/>
<accession>A0A6L9MSF4</accession>
<evidence type="ECO:0000313" key="6">
    <source>
        <dbReference type="EMBL" id="NDW20825.1"/>
    </source>
</evidence>
<name>A0A6L9MSF4_9ALTE</name>
<evidence type="ECO:0000313" key="7">
    <source>
        <dbReference type="Proteomes" id="UP000478837"/>
    </source>
</evidence>
<comment type="caution">
    <text evidence="6">The sequence shown here is derived from an EMBL/GenBank/DDBJ whole genome shotgun (WGS) entry which is preliminary data.</text>
</comment>
<dbReference type="PANTHER" id="PTHR45138">
    <property type="entry name" value="REGULATORY COMPONENTS OF SENSORY TRANSDUCTION SYSTEM"/>
    <property type="match status" value="1"/>
</dbReference>
<evidence type="ECO:0000256" key="1">
    <source>
        <dbReference type="ARBA" id="ARBA00001946"/>
    </source>
</evidence>
<gene>
    <name evidence="6" type="ORF">GTW09_04745</name>
</gene>
<keyword evidence="4" id="KW-0472">Membrane</keyword>
<dbReference type="PROSITE" id="PS50887">
    <property type="entry name" value="GGDEF"/>
    <property type="match status" value="1"/>
</dbReference>
<dbReference type="FunFam" id="3.30.70.270:FF:000001">
    <property type="entry name" value="Diguanylate cyclase domain protein"/>
    <property type="match status" value="1"/>
</dbReference>
<dbReference type="GO" id="GO:0052621">
    <property type="term" value="F:diguanylate cyclase activity"/>
    <property type="evidence" value="ECO:0007669"/>
    <property type="project" value="UniProtKB-EC"/>
</dbReference>
<dbReference type="Pfam" id="PF00990">
    <property type="entry name" value="GGDEF"/>
    <property type="match status" value="1"/>
</dbReference>
<dbReference type="NCBIfam" id="TIGR00254">
    <property type="entry name" value="GGDEF"/>
    <property type="match status" value="1"/>
</dbReference>
<dbReference type="RefSeq" id="WP_163110476.1">
    <property type="nucleotide sequence ID" value="NZ_JAAAWP010000002.1"/>
</dbReference>
<evidence type="ECO:0000259" key="5">
    <source>
        <dbReference type="PROSITE" id="PS50887"/>
    </source>
</evidence>
<dbReference type="EMBL" id="JAAAWP010000002">
    <property type="protein sequence ID" value="NDW20825.1"/>
    <property type="molecule type" value="Genomic_DNA"/>
</dbReference>
<evidence type="ECO:0000256" key="4">
    <source>
        <dbReference type="SAM" id="Phobius"/>
    </source>
</evidence>
<comment type="cofactor">
    <cofactor evidence="1">
        <name>Mg(2+)</name>
        <dbReference type="ChEBI" id="CHEBI:18420"/>
    </cofactor>
</comment>
<keyword evidence="7" id="KW-1185">Reference proteome</keyword>
<feature type="domain" description="GGDEF" evidence="5">
    <location>
        <begin position="515"/>
        <end position="648"/>
    </location>
</feature>
<keyword evidence="4" id="KW-0812">Transmembrane</keyword>